<protein>
    <submittedName>
        <fullName evidence="2">Abortive infection family protein</fullName>
    </submittedName>
</protein>
<name>A0AA41ZIG6_9GAMM</name>
<dbReference type="Proteomes" id="UP001165678">
    <property type="component" value="Unassembled WGS sequence"/>
</dbReference>
<evidence type="ECO:0000313" key="3">
    <source>
        <dbReference type="Proteomes" id="UP001165678"/>
    </source>
</evidence>
<dbReference type="RefSeq" id="WP_265896837.1">
    <property type="nucleotide sequence ID" value="NZ_JAPIVE010000004.1"/>
</dbReference>
<dbReference type="EMBL" id="JAPIVE010000004">
    <property type="protein sequence ID" value="MCX2525331.1"/>
    <property type="molecule type" value="Genomic_DNA"/>
</dbReference>
<proteinExistence type="predicted"/>
<evidence type="ECO:0000259" key="1">
    <source>
        <dbReference type="Pfam" id="PF14355"/>
    </source>
</evidence>
<dbReference type="AlphaFoldDB" id="A0AA41ZIG6"/>
<reference evidence="2" key="1">
    <citation type="submission" date="2022-11" db="EMBL/GenBank/DDBJ databases">
        <title>Larsenimonas rhizosphaerae sp. nov., isolated from a tidal mudflat.</title>
        <authorList>
            <person name="Lee S.D."/>
            <person name="Kim I.S."/>
        </authorList>
    </citation>
    <scope>NUCLEOTIDE SEQUENCE</scope>
    <source>
        <strain evidence="2">GH2-1</strain>
    </source>
</reference>
<accession>A0AA41ZIG6</accession>
<evidence type="ECO:0000313" key="2">
    <source>
        <dbReference type="EMBL" id="MCX2525331.1"/>
    </source>
</evidence>
<comment type="caution">
    <text evidence="2">The sequence shown here is derived from an EMBL/GenBank/DDBJ whole genome shotgun (WGS) entry which is preliminary data.</text>
</comment>
<dbReference type="InterPro" id="IPR026001">
    <property type="entry name" value="Abi-like_C"/>
</dbReference>
<gene>
    <name evidence="2" type="ORF">OQ287_13885</name>
</gene>
<keyword evidence="3" id="KW-1185">Reference proteome</keyword>
<organism evidence="2 3">
    <name type="scientific">Larsenimonas rhizosphaerae</name>
    <dbReference type="NCBI Taxonomy" id="2944682"/>
    <lineage>
        <taxon>Bacteria</taxon>
        <taxon>Pseudomonadati</taxon>
        <taxon>Pseudomonadota</taxon>
        <taxon>Gammaproteobacteria</taxon>
        <taxon>Oceanospirillales</taxon>
        <taxon>Halomonadaceae</taxon>
        <taxon>Larsenimonas</taxon>
    </lineage>
</organism>
<sequence>MSLARPLLCAEAFSLSMDATHLNEQKERLENALEVQDCSLVLDTSKSLLETVFKTILSDRLGNANQSQDMNPLYRSVRDCLQLNDNPDVNEKIKIITNSMVHNISELRNRYGAASHGDDGYYVSPITPTDASFVAGITDAFCSYLYRRHKESSDPNLSARIYYDDYEEFNNWLDGQFSSFSLLSGGEVSYSRLMFEHDIKGYRASLLQYVSTEEDDEVENNV</sequence>
<feature type="domain" description="Abortive infection protein-like C-terminal" evidence="1">
    <location>
        <begin position="73"/>
        <end position="146"/>
    </location>
</feature>
<dbReference type="Pfam" id="PF14355">
    <property type="entry name" value="Abi_C"/>
    <property type="match status" value="1"/>
</dbReference>